<reference evidence="2" key="1">
    <citation type="submission" date="2020-11" db="EMBL/GenBank/DDBJ databases">
        <authorList>
            <person name="Whitehead M."/>
        </authorList>
    </citation>
    <scope>NUCLEOTIDE SEQUENCE</scope>
    <source>
        <strain evidence="2">EGII</strain>
    </source>
</reference>
<dbReference type="EMBL" id="CAJHJT010000001">
    <property type="protein sequence ID" value="CAD6991190.1"/>
    <property type="molecule type" value="Genomic_DNA"/>
</dbReference>
<proteinExistence type="predicted"/>
<evidence type="ECO:0000313" key="3">
    <source>
        <dbReference type="Proteomes" id="UP000606786"/>
    </source>
</evidence>
<feature type="region of interest" description="Disordered" evidence="1">
    <location>
        <begin position="1"/>
        <end position="46"/>
    </location>
</feature>
<dbReference type="OrthoDB" id="9994780at2759"/>
<accession>A0A811TYQ7</accession>
<feature type="compositionally biased region" description="Basic and acidic residues" evidence="1">
    <location>
        <begin position="1"/>
        <end position="17"/>
    </location>
</feature>
<dbReference type="AlphaFoldDB" id="A0A811TYQ7"/>
<name>A0A811TYQ7_CERCA</name>
<sequence length="79" mass="8785">MAHSLHHTERSIHEMLKDTPPMNESGSAIHSGTEGRAFMPPNSLPLHNHSAPATPCHKQALRMVLMLACCVREHRKLTV</sequence>
<comment type="caution">
    <text evidence="2">The sequence shown here is derived from an EMBL/GenBank/DDBJ whole genome shotgun (WGS) entry which is preliminary data.</text>
</comment>
<protein>
    <submittedName>
        <fullName evidence="2">(Mediterranean fruit fly) hypothetical protein</fullName>
    </submittedName>
</protein>
<evidence type="ECO:0000256" key="1">
    <source>
        <dbReference type="SAM" id="MobiDB-lite"/>
    </source>
</evidence>
<organism evidence="2 3">
    <name type="scientific">Ceratitis capitata</name>
    <name type="common">Mediterranean fruit fly</name>
    <name type="synonym">Tephritis capitata</name>
    <dbReference type="NCBI Taxonomy" id="7213"/>
    <lineage>
        <taxon>Eukaryota</taxon>
        <taxon>Metazoa</taxon>
        <taxon>Ecdysozoa</taxon>
        <taxon>Arthropoda</taxon>
        <taxon>Hexapoda</taxon>
        <taxon>Insecta</taxon>
        <taxon>Pterygota</taxon>
        <taxon>Neoptera</taxon>
        <taxon>Endopterygota</taxon>
        <taxon>Diptera</taxon>
        <taxon>Brachycera</taxon>
        <taxon>Muscomorpha</taxon>
        <taxon>Tephritoidea</taxon>
        <taxon>Tephritidae</taxon>
        <taxon>Ceratitis</taxon>
        <taxon>Ceratitis</taxon>
    </lineage>
</organism>
<dbReference type="Proteomes" id="UP000606786">
    <property type="component" value="Unassembled WGS sequence"/>
</dbReference>
<evidence type="ECO:0000313" key="2">
    <source>
        <dbReference type="EMBL" id="CAD6991190.1"/>
    </source>
</evidence>
<gene>
    <name evidence="2" type="ORF">CCAP1982_LOCUS128</name>
</gene>
<keyword evidence="3" id="KW-1185">Reference proteome</keyword>